<feature type="chain" id="PRO_5043832845" evidence="2">
    <location>
        <begin position="19"/>
        <end position="263"/>
    </location>
</feature>
<evidence type="ECO:0000259" key="4">
    <source>
        <dbReference type="Pfam" id="PF10342"/>
    </source>
</evidence>
<evidence type="ECO:0000313" key="6">
    <source>
        <dbReference type="Proteomes" id="UP001324427"/>
    </source>
</evidence>
<dbReference type="PANTHER" id="PTHR28154">
    <property type="entry name" value="CELL WALL SYNTHESIS PROTEIN KNH1-RELATED"/>
    <property type="match status" value="1"/>
</dbReference>
<dbReference type="Proteomes" id="UP001324427">
    <property type="component" value="Unassembled WGS sequence"/>
</dbReference>
<dbReference type="AlphaFoldDB" id="A0AAV9JGV1"/>
<dbReference type="GO" id="GO:0005576">
    <property type="term" value="C:extracellular region"/>
    <property type="evidence" value="ECO:0007669"/>
    <property type="project" value="TreeGrafter"/>
</dbReference>
<sequence length="263" mass="26735">MRLDTLTLLAALTPYALGYPKFTTPAAGASVAAGTISVAWENSGSPAISTLSTYTLTLIVGGNDAATQLPLTAIEADGDFTTGNTASGAVTAGLAGSTTNGFFLKMVSVSSDGGTITTYSDRFTMTGMTGTTAATYLTAVTALDGATAGPALVDDVSTDTATTAAAAAADEYTVPYNLQTGLTKYAPMQPIPGTKITAKTYSAMYPTSAYTVATTYLAAASIVITVTESQTFSASSMENTAAAVANPTDDGSDMSKFLRRWKD</sequence>
<evidence type="ECO:0000256" key="2">
    <source>
        <dbReference type="SAM" id="SignalP"/>
    </source>
</evidence>
<dbReference type="Pfam" id="PF05390">
    <property type="entry name" value="Kre9_KNH1_C"/>
    <property type="match status" value="1"/>
</dbReference>
<dbReference type="InterPro" id="IPR045328">
    <property type="entry name" value="Kre9/Knh1"/>
</dbReference>
<dbReference type="EMBL" id="JAVFHQ010000027">
    <property type="protein sequence ID" value="KAK4544049.1"/>
    <property type="molecule type" value="Genomic_DNA"/>
</dbReference>
<proteinExistence type="predicted"/>
<evidence type="ECO:0000313" key="5">
    <source>
        <dbReference type="EMBL" id="KAK4544049.1"/>
    </source>
</evidence>
<evidence type="ECO:0000259" key="3">
    <source>
        <dbReference type="Pfam" id="PF05390"/>
    </source>
</evidence>
<dbReference type="GO" id="GO:0031505">
    <property type="term" value="P:fungal-type cell wall organization"/>
    <property type="evidence" value="ECO:0007669"/>
    <property type="project" value="TreeGrafter"/>
</dbReference>
<feature type="domain" description="Yeast cell wall synthesis Kre9/Knh1-like N-terminal" evidence="4">
    <location>
        <begin position="24"/>
        <end position="124"/>
    </location>
</feature>
<name>A0AAV9JGV1_9PEZI</name>
<dbReference type="GO" id="GO:0006078">
    <property type="term" value="P:(1-&gt;6)-beta-D-glucan biosynthetic process"/>
    <property type="evidence" value="ECO:0007669"/>
    <property type="project" value="InterPro"/>
</dbReference>
<keyword evidence="6" id="KW-1185">Reference proteome</keyword>
<protein>
    <submittedName>
        <fullName evidence="5">Uncharacterized protein</fullName>
    </submittedName>
</protein>
<comment type="caution">
    <text evidence="5">The sequence shown here is derived from an EMBL/GenBank/DDBJ whole genome shotgun (WGS) entry which is preliminary data.</text>
</comment>
<dbReference type="PANTHER" id="PTHR28154:SF1">
    <property type="entry name" value="CELL WALL SYNTHESIS PROTEIN KNH1-RELATED"/>
    <property type="match status" value="1"/>
</dbReference>
<reference evidence="5 6" key="1">
    <citation type="submission" date="2021-11" db="EMBL/GenBank/DDBJ databases">
        <title>Black yeast isolated from Biological Soil Crust.</title>
        <authorList>
            <person name="Kurbessoian T."/>
        </authorList>
    </citation>
    <scope>NUCLEOTIDE SEQUENCE [LARGE SCALE GENOMIC DNA]</scope>
    <source>
        <strain evidence="5 6">CCFEE 5522</strain>
    </source>
</reference>
<evidence type="ECO:0000256" key="1">
    <source>
        <dbReference type="ARBA" id="ARBA00022729"/>
    </source>
</evidence>
<feature type="signal peptide" evidence="2">
    <location>
        <begin position="1"/>
        <end position="18"/>
    </location>
</feature>
<dbReference type="InterPro" id="IPR008659">
    <property type="entry name" value="Kre9/Knh1_C"/>
</dbReference>
<feature type="domain" description="Yeast cell wall synthesis Kre9/Knh1 C-terminal" evidence="3">
    <location>
        <begin position="170"/>
        <end position="252"/>
    </location>
</feature>
<dbReference type="GO" id="GO:0042546">
    <property type="term" value="P:cell wall biogenesis"/>
    <property type="evidence" value="ECO:0007669"/>
    <property type="project" value="InterPro"/>
</dbReference>
<dbReference type="Pfam" id="PF10342">
    <property type="entry name" value="Kre9_KNH"/>
    <property type="match status" value="1"/>
</dbReference>
<keyword evidence="1 2" id="KW-0732">Signal</keyword>
<accession>A0AAV9JGV1</accession>
<dbReference type="InterPro" id="IPR018466">
    <property type="entry name" value="Kre9/Knh1-like_N"/>
</dbReference>
<organism evidence="5 6">
    <name type="scientific">Oleoguttula mirabilis</name>
    <dbReference type="NCBI Taxonomy" id="1507867"/>
    <lineage>
        <taxon>Eukaryota</taxon>
        <taxon>Fungi</taxon>
        <taxon>Dikarya</taxon>
        <taxon>Ascomycota</taxon>
        <taxon>Pezizomycotina</taxon>
        <taxon>Dothideomycetes</taxon>
        <taxon>Dothideomycetidae</taxon>
        <taxon>Mycosphaerellales</taxon>
        <taxon>Teratosphaeriaceae</taxon>
        <taxon>Oleoguttula</taxon>
    </lineage>
</organism>
<gene>
    <name evidence="5" type="ORF">LTR36_004547</name>
</gene>